<dbReference type="KEGG" id="chk:D4L85_31805"/>
<evidence type="ECO:0008006" key="4">
    <source>
        <dbReference type="Google" id="ProtNLM"/>
    </source>
</evidence>
<reference evidence="3" key="1">
    <citation type="submission" date="2018-09" db="EMBL/GenBank/DDBJ databases">
        <title>Chryseolinea sp. KIS68-18 isolated from soil.</title>
        <authorList>
            <person name="Weon H.-Y."/>
            <person name="Kwon S.-W."/>
            <person name="Lee S.A."/>
        </authorList>
    </citation>
    <scope>NUCLEOTIDE SEQUENCE [LARGE SCALE GENOMIC DNA]</scope>
    <source>
        <strain evidence="3">KIS68-18</strain>
    </source>
</reference>
<organism evidence="2 3">
    <name type="scientific">Chryseolinea soli</name>
    <dbReference type="NCBI Taxonomy" id="2321403"/>
    <lineage>
        <taxon>Bacteria</taxon>
        <taxon>Pseudomonadati</taxon>
        <taxon>Bacteroidota</taxon>
        <taxon>Cytophagia</taxon>
        <taxon>Cytophagales</taxon>
        <taxon>Fulvivirgaceae</taxon>
        <taxon>Chryseolinea</taxon>
    </lineage>
</organism>
<dbReference type="RefSeq" id="WP_119758140.1">
    <property type="nucleotide sequence ID" value="NZ_CP032382.1"/>
</dbReference>
<name>A0A385SXT2_9BACT</name>
<evidence type="ECO:0000313" key="2">
    <source>
        <dbReference type="EMBL" id="AYB34887.1"/>
    </source>
</evidence>
<keyword evidence="1" id="KW-0732">Signal</keyword>
<keyword evidence="3" id="KW-1185">Reference proteome</keyword>
<dbReference type="AlphaFoldDB" id="A0A385SXT2"/>
<dbReference type="EMBL" id="CP032382">
    <property type="protein sequence ID" value="AYB34887.1"/>
    <property type="molecule type" value="Genomic_DNA"/>
</dbReference>
<feature type="signal peptide" evidence="1">
    <location>
        <begin position="1"/>
        <end position="21"/>
    </location>
</feature>
<evidence type="ECO:0000256" key="1">
    <source>
        <dbReference type="SAM" id="SignalP"/>
    </source>
</evidence>
<dbReference type="OrthoDB" id="9765204at2"/>
<accession>A0A385SXT2</accession>
<sequence length="319" mass="35124">MKAFNVLFVTCLLLFSVRSLAQKIGVDSKGKSVFTHLSSAEARFELSTEEPLSVSYLFHPTEHPFTLTRTGDTTVVKIHGWLGQLSLLNSSDILVLSDLSDSNLGVGGKFGYQSTIDVFHDLNSIPSGYLGTYTWGVNGVLNMDNIRLYDSVSANISKERPVTLGAEGNFNLFFKNWSGGSARMVFAFTGAILHTWNDDELINYQELSKTTVLPTIVALKDFKGRYGTLDRDVTKIRFSLAVPMYFSIVNPIPYLVFNSSSGNDSYTYGAFINVISKRLTKIKFKIPSSIGMGIDWTSTDGDVSDPKIFVKGAISLGKL</sequence>
<gene>
    <name evidence="2" type="ORF">D4L85_31805</name>
</gene>
<protein>
    <recommendedName>
        <fullName evidence="4">DUF5723 domain-containing protein</fullName>
    </recommendedName>
</protein>
<feature type="chain" id="PRO_5017385643" description="DUF5723 domain-containing protein" evidence="1">
    <location>
        <begin position="22"/>
        <end position="319"/>
    </location>
</feature>
<evidence type="ECO:0000313" key="3">
    <source>
        <dbReference type="Proteomes" id="UP000266183"/>
    </source>
</evidence>
<dbReference type="Proteomes" id="UP000266183">
    <property type="component" value="Chromosome"/>
</dbReference>
<proteinExistence type="predicted"/>